<feature type="transmembrane region" description="Helical" evidence="8">
    <location>
        <begin position="333"/>
        <end position="352"/>
    </location>
</feature>
<proteinExistence type="predicted"/>
<dbReference type="EMBL" id="BMED01000011">
    <property type="protein sequence ID" value="GGD01804.1"/>
    <property type="molecule type" value="Genomic_DNA"/>
</dbReference>
<keyword evidence="7 8" id="KW-0472">Membrane</keyword>
<dbReference type="Pfam" id="PF18583">
    <property type="entry name" value="Arnt_C"/>
    <property type="match status" value="1"/>
</dbReference>
<name>A0A916XS29_9BURK</name>
<feature type="domain" description="Glycosyltransferase RgtA/B/C/D-like" evidence="9">
    <location>
        <begin position="76"/>
        <end position="239"/>
    </location>
</feature>
<evidence type="ECO:0000259" key="10">
    <source>
        <dbReference type="Pfam" id="PF18583"/>
    </source>
</evidence>
<feature type="transmembrane region" description="Helical" evidence="8">
    <location>
        <begin position="311"/>
        <end position="327"/>
    </location>
</feature>
<evidence type="ECO:0000259" key="9">
    <source>
        <dbReference type="Pfam" id="PF13231"/>
    </source>
</evidence>
<dbReference type="Proteomes" id="UP000637423">
    <property type="component" value="Unassembled WGS sequence"/>
</dbReference>
<dbReference type="GO" id="GO:0009103">
    <property type="term" value="P:lipopolysaccharide biosynthetic process"/>
    <property type="evidence" value="ECO:0007669"/>
    <property type="project" value="UniProtKB-ARBA"/>
</dbReference>
<accession>A0A916XS29</accession>
<evidence type="ECO:0000256" key="5">
    <source>
        <dbReference type="ARBA" id="ARBA00022692"/>
    </source>
</evidence>
<reference evidence="11" key="2">
    <citation type="submission" date="2020-09" db="EMBL/GenBank/DDBJ databases">
        <authorList>
            <person name="Sun Q."/>
            <person name="Zhou Y."/>
        </authorList>
    </citation>
    <scope>NUCLEOTIDE SEQUENCE</scope>
    <source>
        <strain evidence="11">CGMCC 1.10998</strain>
    </source>
</reference>
<evidence type="ECO:0000256" key="8">
    <source>
        <dbReference type="SAM" id="Phobius"/>
    </source>
</evidence>
<dbReference type="GO" id="GO:0016763">
    <property type="term" value="F:pentosyltransferase activity"/>
    <property type="evidence" value="ECO:0007669"/>
    <property type="project" value="TreeGrafter"/>
</dbReference>
<dbReference type="GO" id="GO:0010041">
    <property type="term" value="P:response to iron(III) ion"/>
    <property type="evidence" value="ECO:0007669"/>
    <property type="project" value="TreeGrafter"/>
</dbReference>
<evidence type="ECO:0000256" key="3">
    <source>
        <dbReference type="ARBA" id="ARBA00022676"/>
    </source>
</evidence>
<feature type="domain" description="Aminoarabinose transferase C-terminal" evidence="10">
    <location>
        <begin position="461"/>
        <end position="563"/>
    </location>
</feature>
<protein>
    <submittedName>
        <fullName evidence="11">4-amino-4-deoxy-L-arabinose transferase</fullName>
    </submittedName>
</protein>
<keyword evidence="5 8" id="KW-0812">Transmembrane</keyword>
<keyword evidence="12" id="KW-1185">Reference proteome</keyword>
<dbReference type="InterPro" id="IPR038731">
    <property type="entry name" value="RgtA/B/C-like"/>
</dbReference>
<evidence type="ECO:0000256" key="1">
    <source>
        <dbReference type="ARBA" id="ARBA00004651"/>
    </source>
</evidence>
<dbReference type="InterPro" id="IPR040845">
    <property type="entry name" value="Arnt_C"/>
</dbReference>
<gene>
    <name evidence="11" type="ORF">GCM10011396_56650</name>
</gene>
<keyword evidence="3" id="KW-0328">Glycosyltransferase</keyword>
<feature type="transmembrane region" description="Helical" evidence="8">
    <location>
        <begin position="273"/>
        <end position="299"/>
    </location>
</feature>
<keyword evidence="6 8" id="KW-1133">Transmembrane helix</keyword>
<evidence type="ECO:0000256" key="2">
    <source>
        <dbReference type="ARBA" id="ARBA00022475"/>
    </source>
</evidence>
<feature type="transmembrane region" description="Helical" evidence="8">
    <location>
        <begin position="96"/>
        <end position="114"/>
    </location>
</feature>
<dbReference type="GO" id="GO:0005886">
    <property type="term" value="C:plasma membrane"/>
    <property type="evidence" value="ECO:0007669"/>
    <property type="project" value="UniProtKB-SubCell"/>
</dbReference>
<evidence type="ECO:0000313" key="12">
    <source>
        <dbReference type="Proteomes" id="UP000637423"/>
    </source>
</evidence>
<dbReference type="PANTHER" id="PTHR33908:SF3">
    <property type="entry name" value="UNDECAPRENYL PHOSPHATE-ALPHA-4-AMINO-4-DEOXY-L-ARABINOSE ARABINOSYL TRANSFERASE"/>
    <property type="match status" value="1"/>
</dbReference>
<comment type="caution">
    <text evidence="11">The sequence shown here is derived from an EMBL/GenBank/DDBJ whole genome shotgun (WGS) entry which is preliminary data.</text>
</comment>
<dbReference type="InterPro" id="IPR050297">
    <property type="entry name" value="LipidA_mod_glycosyltrf_83"/>
</dbReference>
<dbReference type="Pfam" id="PF13231">
    <property type="entry name" value="PMT_2"/>
    <property type="match status" value="1"/>
</dbReference>
<feature type="transmembrane region" description="Helical" evidence="8">
    <location>
        <begin position="21"/>
        <end position="38"/>
    </location>
</feature>
<evidence type="ECO:0000256" key="4">
    <source>
        <dbReference type="ARBA" id="ARBA00022679"/>
    </source>
</evidence>
<keyword evidence="4 11" id="KW-0808">Transferase</keyword>
<comment type="subcellular location">
    <subcellularLocation>
        <location evidence="1">Cell membrane</location>
        <topology evidence="1">Multi-pass membrane protein</topology>
    </subcellularLocation>
</comment>
<feature type="transmembrane region" description="Helical" evidence="8">
    <location>
        <begin position="359"/>
        <end position="378"/>
    </location>
</feature>
<reference evidence="11" key="1">
    <citation type="journal article" date="2014" name="Int. J. Syst. Evol. Microbiol.">
        <title>Complete genome sequence of Corynebacterium casei LMG S-19264T (=DSM 44701T), isolated from a smear-ripened cheese.</title>
        <authorList>
            <consortium name="US DOE Joint Genome Institute (JGI-PGF)"/>
            <person name="Walter F."/>
            <person name="Albersmeier A."/>
            <person name="Kalinowski J."/>
            <person name="Ruckert C."/>
        </authorList>
    </citation>
    <scope>NUCLEOTIDE SEQUENCE</scope>
    <source>
        <strain evidence="11">CGMCC 1.10998</strain>
    </source>
</reference>
<evidence type="ECO:0000313" key="11">
    <source>
        <dbReference type="EMBL" id="GGD01804.1"/>
    </source>
</evidence>
<dbReference type="PANTHER" id="PTHR33908">
    <property type="entry name" value="MANNOSYLTRANSFERASE YKCB-RELATED"/>
    <property type="match status" value="1"/>
</dbReference>
<dbReference type="AlphaFoldDB" id="A0A916XS29"/>
<keyword evidence="2" id="KW-1003">Cell membrane</keyword>
<feature type="transmembrane region" description="Helical" evidence="8">
    <location>
        <begin position="187"/>
        <end position="212"/>
    </location>
</feature>
<feature type="transmembrane region" description="Helical" evidence="8">
    <location>
        <begin position="398"/>
        <end position="419"/>
    </location>
</feature>
<feature type="transmembrane region" description="Helical" evidence="8">
    <location>
        <begin position="224"/>
        <end position="244"/>
    </location>
</feature>
<feature type="transmembrane region" description="Helical" evidence="8">
    <location>
        <begin position="126"/>
        <end position="145"/>
    </location>
</feature>
<evidence type="ECO:0000256" key="7">
    <source>
        <dbReference type="ARBA" id="ARBA00023136"/>
    </source>
</evidence>
<evidence type="ECO:0000256" key="6">
    <source>
        <dbReference type="ARBA" id="ARBA00022989"/>
    </source>
</evidence>
<organism evidence="11 12">
    <name type="scientific">Undibacterium terreum</name>
    <dbReference type="NCBI Taxonomy" id="1224302"/>
    <lineage>
        <taxon>Bacteria</taxon>
        <taxon>Pseudomonadati</taxon>
        <taxon>Pseudomonadota</taxon>
        <taxon>Betaproteobacteria</taxon>
        <taxon>Burkholderiales</taxon>
        <taxon>Oxalobacteraceae</taxon>
        <taxon>Undibacterium</taxon>
    </lineage>
</organism>
<dbReference type="RefSeq" id="WP_188569549.1">
    <property type="nucleotide sequence ID" value="NZ_BMED01000011.1"/>
</dbReference>
<feature type="transmembrane region" description="Helical" evidence="8">
    <location>
        <begin position="426"/>
        <end position="446"/>
    </location>
</feature>
<sequence length="571" mass="63168">MKQHSSSFASSSASPFNSRGLIWILSLLFLAIWFYMLGSRTLVPTDEGRYAEMAREMLVTGDWVTPRLDGIKYFEKPPLQAWMNVITFELFGVGEWQARLWTGLCGLLGVALVAHTGRKVFNSRVGINAALVLGSSVLWAASAHYNSLDMAVAGMMTITLCGVLLGQRADASDAEQRNGMLLCWAGMALAVLTKGLIGVVLPGAVLVIYTFVSRDWAIWKRLHMGKGLLLFFAIATPWFVLVALKNPEHPHFFFIHEHLDRFTSNVHKRNQPAYFFIGILAIGIVPWLGLLLQGMWAGVKRENRGFQPRQMLLVWTIFIFVFFSASHSKLTGYILPIFPSLALLIACQLEAGSSKSLRFAAGLFTLTGLGTLAFALMAPAKFASSKLPPLELALNQAAMPWVIAVSLVIIAGGLLAFVIAKDKRDWAVISLAAAGFLASQLLLLGYEPWGYYRAGLLQLKPIQAELKPDTPLYGVGLYEQCLPFYLGRTMIPVEFPDELAFGLEQEPHLWIPERKDFMEKWRAYNASGKLAIAIVRVDVYEDMLKQGLPMRIVGQDPRRVVVASTAKAAAN</sequence>